<evidence type="ECO:0000256" key="2">
    <source>
        <dbReference type="SAM" id="Phobius"/>
    </source>
</evidence>
<reference evidence="4 5" key="1">
    <citation type="submission" date="2016-10" db="EMBL/GenBank/DDBJ databases">
        <title>Draft genome sequence of Coniochaeta ligniaria NRRL30616, a lignocellulolytic fungus for bioabatement of inhibitors in plant biomass hydrolysates.</title>
        <authorList>
            <consortium name="DOE Joint Genome Institute"/>
            <person name="Jimenez D.J."/>
            <person name="Hector R.E."/>
            <person name="Riley R."/>
            <person name="Sun H."/>
            <person name="Grigoriev I.V."/>
            <person name="Van Elsas J.D."/>
            <person name="Nichols N.N."/>
        </authorList>
    </citation>
    <scope>NUCLEOTIDE SEQUENCE [LARGE SCALE GENOMIC DNA]</scope>
    <source>
        <strain evidence="4 5">NRRL 30616</strain>
    </source>
</reference>
<protein>
    <recommendedName>
        <fullName evidence="6">Extracellular membrane protein CFEM domain-containing protein</fullName>
    </recommendedName>
</protein>
<keyword evidence="2" id="KW-0812">Transmembrane</keyword>
<feature type="chain" id="PRO_5009644886" description="Extracellular membrane protein CFEM domain-containing protein" evidence="3">
    <location>
        <begin position="22"/>
        <end position="334"/>
    </location>
</feature>
<feature type="transmembrane region" description="Helical" evidence="2">
    <location>
        <begin position="280"/>
        <end position="304"/>
    </location>
</feature>
<feature type="signal peptide" evidence="3">
    <location>
        <begin position="1"/>
        <end position="21"/>
    </location>
</feature>
<evidence type="ECO:0000256" key="1">
    <source>
        <dbReference type="SAM" id="MobiDB-lite"/>
    </source>
</evidence>
<evidence type="ECO:0000256" key="3">
    <source>
        <dbReference type="SAM" id="SignalP"/>
    </source>
</evidence>
<evidence type="ECO:0000313" key="4">
    <source>
        <dbReference type="EMBL" id="OIW25781.1"/>
    </source>
</evidence>
<name>A0A1J7IEE2_9PEZI</name>
<keyword evidence="5" id="KW-1185">Reference proteome</keyword>
<sequence>MISVLTTLVIHTFTSIPHVNAQTKTIFQFENTDQYANAENGCIRDCAVTQSNLFKSSHACDLLDSSPCICSNTTASSALRDDIWDDCFNRCGLQSAYPATSILVGYCESATSLAVAAGSGGPATVAASTTTTTADGEIYVEDTAEFSSIMARDRGGCAGVAALSACRSFKAAQSCDPADAFPCICGDQTVLYELNRAISSRVYQGCGPGDAQEVTKILPGYCASNSARVAGLPGSSPATATGASSGSTSTGGMETGQTTTTTTTPTPKLPTSNSMTRGEIANIVVGCVFGALGVVVAIGVAVWARKYARQHPNGGPRHWILHIWNVNMAHRVSR</sequence>
<dbReference type="EMBL" id="KV875101">
    <property type="protein sequence ID" value="OIW25781.1"/>
    <property type="molecule type" value="Genomic_DNA"/>
</dbReference>
<evidence type="ECO:0008006" key="6">
    <source>
        <dbReference type="Google" id="ProtNLM"/>
    </source>
</evidence>
<accession>A0A1J7IEE2</accession>
<keyword evidence="3" id="KW-0732">Signal</keyword>
<dbReference type="OrthoDB" id="10549851at2759"/>
<dbReference type="Proteomes" id="UP000182658">
    <property type="component" value="Unassembled WGS sequence"/>
</dbReference>
<gene>
    <name evidence="4" type="ORF">CONLIGDRAFT_708549</name>
</gene>
<keyword evidence="2" id="KW-1133">Transmembrane helix</keyword>
<feature type="region of interest" description="Disordered" evidence="1">
    <location>
        <begin position="233"/>
        <end position="274"/>
    </location>
</feature>
<proteinExistence type="predicted"/>
<evidence type="ECO:0000313" key="5">
    <source>
        <dbReference type="Proteomes" id="UP000182658"/>
    </source>
</evidence>
<dbReference type="AlphaFoldDB" id="A0A1J7IEE2"/>
<keyword evidence="2" id="KW-0472">Membrane</keyword>
<dbReference type="InParanoid" id="A0A1J7IEE2"/>
<organism evidence="4 5">
    <name type="scientific">Coniochaeta ligniaria NRRL 30616</name>
    <dbReference type="NCBI Taxonomy" id="1408157"/>
    <lineage>
        <taxon>Eukaryota</taxon>
        <taxon>Fungi</taxon>
        <taxon>Dikarya</taxon>
        <taxon>Ascomycota</taxon>
        <taxon>Pezizomycotina</taxon>
        <taxon>Sordariomycetes</taxon>
        <taxon>Sordariomycetidae</taxon>
        <taxon>Coniochaetales</taxon>
        <taxon>Coniochaetaceae</taxon>
        <taxon>Coniochaeta</taxon>
    </lineage>
</organism>